<comment type="similarity">
    <text evidence="1">Belongs to the DSD1 family.</text>
</comment>
<organism evidence="4 5">
    <name type="scientific">Nocardia colli</name>
    <dbReference type="NCBI Taxonomy" id="2545717"/>
    <lineage>
        <taxon>Bacteria</taxon>
        <taxon>Bacillati</taxon>
        <taxon>Actinomycetota</taxon>
        <taxon>Actinomycetes</taxon>
        <taxon>Mycobacteriales</taxon>
        <taxon>Nocardiaceae</taxon>
        <taxon>Nocardia</taxon>
    </lineage>
</organism>
<evidence type="ECO:0000256" key="1">
    <source>
        <dbReference type="ARBA" id="ARBA00005323"/>
    </source>
</evidence>
<keyword evidence="5" id="KW-1185">Reference proteome</keyword>
<proteinExistence type="inferred from homology"/>
<dbReference type="PANTHER" id="PTHR28004">
    <property type="entry name" value="ZGC:162816-RELATED"/>
    <property type="match status" value="1"/>
</dbReference>
<dbReference type="SUPFAM" id="SSF51419">
    <property type="entry name" value="PLP-binding barrel"/>
    <property type="match status" value="1"/>
</dbReference>
<accession>A0A5N0EHH2</accession>
<name>A0A5N0EHH2_9NOCA</name>
<reference evidence="4 5" key="1">
    <citation type="submission" date="2019-09" db="EMBL/GenBank/DDBJ databases">
        <authorList>
            <person name="Wang X."/>
        </authorList>
    </citation>
    <scope>NUCLEOTIDE SEQUENCE [LARGE SCALE GENOMIC DNA]</scope>
    <source>
        <strain evidence="4 5">CICC 11023</strain>
    </source>
</reference>
<comment type="caution">
    <text evidence="4">The sequence shown here is derived from an EMBL/GenBank/DDBJ whole genome shotgun (WGS) entry which is preliminary data.</text>
</comment>
<sequence>MSTVADPRARLGALADRPVIRQALELIGRPGSRQAIPTPAAVIDRAAMNRNLIRAATICRAAGVALRPHAKTHKSADLARHQLTAGAVGICVAKVGEAEALYAAGIQDLLITSPIVGAQVAARVADLAAAGASVAVTLDHPDNATALAATARTDIDVLIDVDVGMHRTGVPTPAAALELAAVIEAAPRLRLRGVQGYGGLWQHIPDATERHAAVAAGMEQLSAAIELLDRHGHDTTIRTGGGTGTLDADLAIGVLNELQPGSYTVLDVQYRVVRSDWLDSLEHALFVSATVINAAQPTSLTIDAGLKAFATDADRPSTDLGEYLWYGDEQGLILTGAPDRPRLGTHIELLPPHCDPTVDRYDVIHVVEDDILVDLWPVHARGRSQ</sequence>
<dbReference type="InterPro" id="IPR051466">
    <property type="entry name" value="D-amino_acid_metab_enzyme"/>
</dbReference>
<dbReference type="SMART" id="SM01119">
    <property type="entry name" value="D-ser_dehydrat"/>
    <property type="match status" value="1"/>
</dbReference>
<dbReference type="Pfam" id="PF14031">
    <property type="entry name" value="D-ser_dehydrat"/>
    <property type="match status" value="1"/>
</dbReference>
<evidence type="ECO:0000256" key="2">
    <source>
        <dbReference type="ARBA" id="ARBA00023239"/>
    </source>
</evidence>
<protein>
    <submittedName>
        <fullName evidence="4">DSD1 family PLP-dependent enzyme</fullName>
    </submittedName>
</protein>
<dbReference type="PANTHER" id="PTHR28004:SF2">
    <property type="entry name" value="D-SERINE DEHYDRATASE"/>
    <property type="match status" value="1"/>
</dbReference>
<dbReference type="RefSeq" id="WP_150401113.1">
    <property type="nucleotide sequence ID" value="NZ_VXLC01000003.1"/>
</dbReference>
<dbReference type="OrthoDB" id="9811417at2"/>
<dbReference type="InterPro" id="IPR001608">
    <property type="entry name" value="Ala_racemase_N"/>
</dbReference>
<dbReference type="AlphaFoldDB" id="A0A5N0EHH2"/>
<dbReference type="Gene3D" id="2.40.37.20">
    <property type="entry name" value="D-serine dehydratase-like domain"/>
    <property type="match status" value="1"/>
</dbReference>
<evidence type="ECO:0000259" key="3">
    <source>
        <dbReference type="SMART" id="SM01119"/>
    </source>
</evidence>
<dbReference type="Proteomes" id="UP000323876">
    <property type="component" value="Unassembled WGS sequence"/>
</dbReference>
<dbReference type="InterPro" id="IPR029066">
    <property type="entry name" value="PLP-binding_barrel"/>
</dbReference>
<dbReference type="GO" id="GO:0036088">
    <property type="term" value="P:D-serine catabolic process"/>
    <property type="evidence" value="ECO:0007669"/>
    <property type="project" value="TreeGrafter"/>
</dbReference>
<dbReference type="InterPro" id="IPR042208">
    <property type="entry name" value="D-ser_dehydrat-like_sf"/>
</dbReference>
<dbReference type="GO" id="GO:0008721">
    <property type="term" value="F:D-serine ammonia-lyase activity"/>
    <property type="evidence" value="ECO:0007669"/>
    <property type="project" value="TreeGrafter"/>
</dbReference>
<feature type="domain" description="D-serine dehydratase-like" evidence="3">
    <location>
        <begin position="284"/>
        <end position="368"/>
    </location>
</feature>
<evidence type="ECO:0000313" key="4">
    <source>
        <dbReference type="EMBL" id="KAA8888838.1"/>
    </source>
</evidence>
<keyword evidence="2" id="KW-0456">Lyase</keyword>
<dbReference type="Pfam" id="PF01168">
    <property type="entry name" value="Ala_racemase_N"/>
    <property type="match status" value="1"/>
</dbReference>
<dbReference type="InterPro" id="IPR026956">
    <property type="entry name" value="D-ser_dehydrat-like_dom"/>
</dbReference>
<gene>
    <name evidence="4" type="ORF">F3087_07460</name>
</gene>
<dbReference type="Gene3D" id="3.20.20.10">
    <property type="entry name" value="Alanine racemase"/>
    <property type="match status" value="1"/>
</dbReference>
<evidence type="ECO:0000313" key="5">
    <source>
        <dbReference type="Proteomes" id="UP000323876"/>
    </source>
</evidence>
<dbReference type="EMBL" id="VXLC01000003">
    <property type="protein sequence ID" value="KAA8888838.1"/>
    <property type="molecule type" value="Genomic_DNA"/>
</dbReference>